<proteinExistence type="predicted"/>
<protein>
    <recommendedName>
        <fullName evidence="9">Polysaccharide biosynthesis protein</fullName>
    </recommendedName>
</protein>
<dbReference type="Proteomes" id="UP000603352">
    <property type="component" value="Unassembled WGS sequence"/>
</dbReference>
<feature type="transmembrane region" description="Helical" evidence="6">
    <location>
        <begin position="45"/>
        <end position="65"/>
    </location>
</feature>
<organism evidence="7 8">
    <name type="scientific">Tistrella bauzanensis</name>
    <dbReference type="NCBI Taxonomy" id="657419"/>
    <lineage>
        <taxon>Bacteria</taxon>
        <taxon>Pseudomonadati</taxon>
        <taxon>Pseudomonadota</taxon>
        <taxon>Alphaproteobacteria</taxon>
        <taxon>Geminicoccales</taxon>
        <taxon>Geminicoccaceae</taxon>
        <taxon>Tistrella</taxon>
    </lineage>
</organism>
<feature type="transmembrane region" description="Helical" evidence="6">
    <location>
        <begin position="342"/>
        <end position="364"/>
    </location>
</feature>
<comment type="caution">
    <text evidence="7">The sequence shown here is derived from an EMBL/GenBank/DDBJ whole genome shotgun (WGS) entry which is preliminary data.</text>
</comment>
<feature type="transmembrane region" description="Helical" evidence="6">
    <location>
        <begin position="96"/>
        <end position="115"/>
    </location>
</feature>
<feature type="transmembrane region" description="Helical" evidence="6">
    <location>
        <begin position="399"/>
        <end position="419"/>
    </location>
</feature>
<feature type="transmembrane region" description="Helical" evidence="6">
    <location>
        <begin position="307"/>
        <end position="330"/>
    </location>
</feature>
<keyword evidence="5 6" id="KW-0472">Membrane</keyword>
<evidence type="ECO:0000256" key="1">
    <source>
        <dbReference type="ARBA" id="ARBA00004651"/>
    </source>
</evidence>
<evidence type="ECO:0000313" key="8">
    <source>
        <dbReference type="Proteomes" id="UP000603352"/>
    </source>
</evidence>
<evidence type="ECO:0000256" key="6">
    <source>
        <dbReference type="SAM" id="Phobius"/>
    </source>
</evidence>
<dbReference type="PANTHER" id="PTHR30250:SF11">
    <property type="entry name" value="O-ANTIGEN TRANSPORTER-RELATED"/>
    <property type="match status" value="1"/>
</dbReference>
<dbReference type="InterPro" id="IPR050833">
    <property type="entry name" value="Poly_Biosynth_Transport"/>
</dbReference>
<evidence type="ECO:0000256" key="5">
    <source>
        <dbReference type="ARBA" id="ARBA00023136"/>
    </source>
</evidence>
<gene>
    <name evidence="7" type="ORF">GCM10011505_23640</name>
</gene>
<sequence length="434" mass="45364">MSSLSGRIFLARLGLLAGSTGTVQMLRLLTQLALARLLGIDAFGVYAAALAVASVIEAASVARSGEIHQNRLPRRFASGETLTLGRLEREARSAEAVWTLGAWGLSLAAAAAYGWFIDPEIAAAIALAGLAVPALYGYGLAKSVILLSADFKALARAEVAGGIGGIAATLCGAVLAGAWGAIVGYVIAALVRNLAVTVTARTVLRRTPVCNFVSDARDPAAKDKGKDTSQLQSFLGAGLTSLYQSIDIIILSLLGTPAAVAVYRIAKTLARLGGDVFEPFWKAARPEWLARLYDHDRQGLLRLTIRVMAPMLAVAVLSVTATLHLAPWFLGYAYGPGFASAATPLAVLILGQASVQVLAGWAPFWVIAGGRFGRRNLILLALCLSAGLPATLVGTANPLLLAVCYATTQAIYALIWWALLLTAKMPARADGQCC</sequence>
<feature type="transmembrane region" description="Helical" evidence="6">
    <location>
        <begin position="121"/>
        <end position="141"/>
    </location>
</feature>
<reference evidence="8" key="1">
    <citation type="journal article" date="2019" name="Int. J. Syst. Evol. Microbiol.">
        <title>The Global Catalogue of Microorganisms (GCM) 10K type strain sequencing project: providing services to taxonomists for standard genome sequencing and annotation.</title>
        <authorList>
            <consortium name="The Broad Institute Genomics Platform"/>
            <consortium name="The Broad Institute Genome Sequencing Center for Infectious Disease"/>
            <person name="Wu L."/>
            <person name="Ma J."/>
        </authorList>
    </citation>
    <scope>NUCLEOTIDE SEQUENCE [LARGE SCALE GENOMIC DNA]</scope>
    <source>
        <strain evidence="8">CGMCC 1.10188</strain>
    </source>
</reference>
<keyword evidence="8" id="KW-1185">Reference proteome</keyword>
<dbReference type="RefSeq" id="WP_188578049.1">
    <property type="nucleotide sequence ID" value="NZ_BMDZ01000025.1"/>
</dbReference>
<feature type="transmembrane region" description="Helical" evidence="6">
    <location>
        <begin position="376"/>
        <end position="393"/>
    </location>
</feature>
<dbReference type="PANTHER" id="PTHR30250">
    <property type="entry name" value="PST FAMILY PREDICTED COLANIC ACID TRANSPORTER"/>
    <property type="match status" value="1"/>
</dbReference>
<evidence type="ECO:0000256" key="3">
    <source>
        <dbReference type="ARBA" id="ARBA00022692"/>
    </source>
</evidence>
<evidence type="ECO:0008006" key="9">
    <source>
        <dbReference type="Google" id="ProtNLM"/>
    </source>
</evidence>
<feature type="transmembrane region" description="Helical" evidence="6">
    <location>
        <begin position="242"/>
        <end position="263"/>
    </location>
</feature>
<accession>A0ABQ1IIX2</accession>
<name>A0ABQ1IIX2_9PROT</name>
<keyword evidence="4 6" id="KW-1133">Transmembrane helix</keyword>
<evidence type="ECO:0000313" key="7">
    <source>
        <dbReference type="EMBL" id="GGB41469.1"/>
    </source>
</evidence>
<keyword evidence="2" id="KW-1003">Cell membrane</keyword>
<comment type="subcellular location">
    <subcellularLocation>
        <location evidence="1">Cell membrane</location>
        <topology evidence="1">Multi-pass membrane protein</topology>
    </subcellularLocation>
</comment>
<evidence type="ECO:0000256" key="2">
    <source>
        <dbReference type="ARBA" id="ARBA00022475"/>
    </source>
</evidence>
<feature type="transmembrane region" description="Helical" evidence="6">
    <location>
        <begin position="162"/>
        <end position="188"/>
    </location>
</feature>
<keyword evidence="3 6" id="KW-0812">Transmembrane</keyword>
<dbReference type="EMBL" id="BMDZ01000025">
    <property type="protein sequence ID" value="GGB41469.1"/>
    <property type="molecule type" value="Genomic_DNA"/>
</dbReference>
<evidence type="ECO:0000256" key="4">
    <source>
        <dbReference type="ARBA" id="ARBA00022989"/>
    </source>
</evidence>